<dbReference type="InterPro" id="IPR009012">
    <property type="entry name" value="GrpE_head"/>
</dbReference>
<evidence type="ECO:0000256" key="6">
    <source>
        <dbReference type="SAM" id="MobiDB-lite"/>
    </source>
</evidence>
<dbReference type="PROSITE" id="PS01071">
    <property type="entry name" value="GRPE"/>
    <property type="match status" value="1"/>
</dbReference>
<dbReference type="Proteomes" id="UP001596455">
    <property type="component" value="Unassembled WGS sequence"/>
</dbReference>
<dbReference type="CDD" id="cd00446">
    <property type="entry name" value="GrpE"/>
    <property type="match status" value="1"/>
</dbReference>
<dbReference type="InterPro" id="IPR013805">
    <property type="entry name" value="GrpE_CC"/>
</dbReference>
<evidence type="ECO:0000313" key="7">
    <source>
        <dbReference type="EMBL" id="MFC7403477.1"/>
    </source>
</evidence>
<dbReference type="PRINTS" id="PR00773">
    <property type="entry name" value="GRPEPROTEIN"/>
</dbReference>
<dbReference type="SUPFAM" id="SSF58014">
    <property type="entry name" value="Coiled-coil domain of nucleotide exchange factor GrpE"/>
    <property type="match status" value="1"/>
</dbReference>
<accession>A0ABW2Q681</accession>
<comment type="subcellular location">
    <subcellularLocation>
        <location evidence="3">Cytoplasm</location>
    </subcellularLocation>
</comment>
<evidence type="ECO:0000256" key="5">
    <source>
        <dbReference type="RuleBase" id="RU004478"/>
    </source>
</evidence>
<keyword evidence="8" id="KW-1185">Reference proteome</keyword>
<keyword evidence="2 3" id="KW-0143">Chaperone</keyword>
<dbReference type="Pfam" id="PF01025">
    <property type="entry name" value="GrpE"/>
    <property type="match status" value="1"/>
</dbReference>
<comment type="subunit">
    <text evidence="3">Homodimer.</text>
</comment>
<comment type="function">
    <text evidence="3 4">Participates actively in the response to hyperosmotic and heat shock by preventing the aggregation of stress-denatured proteins, in association with DnaK and GrpE. It is the nucleotide exchange factor for DnaK and may function as a thermosensor. Unfolded proteins bind initially to DnaJ; upon interaction with the DnaJ-bound protein, DnaK hydrolyzes its bound ATP, resulting in the formation of a stable complex. GrpE releases ADP from DnaK; ATP binding to DnaK triggers the release of the substrate protein, thus completing the reaction cycle. Several rounds of ATP-dependent interactions between DnaJ, DnaK and GrpE are required for fully efficient folding.</text>
</comment>
<reference evidence="8" key="1">
    <citation type="journal article" date="2019" name="Int. J. Syst. Evol. Microbiol.">
        <title>The Global Catalogue of Microorganisms (GCM) 10K type strain sequencing project: providing services to taxonomists for standard genome sequencing and annotation.</title>
        <authorList>
            <consortium name="The Broad Institute Genomics Platform"/>
            <consortium name="The Broad Institute Genome Sequencing Center for Infectious Disease"/>
            <person name="Wu L."/>
            <person name="Ma J."/>
        </authorList>
    </citation>
    <scope>NUCLEOTIDE SEQUENCE [LARGE SCALE GENOMIC DNA]</scope>
    <source>
        <strain evidence="8">JCM 1490</strain>
    </source>
</reference>
<feature type="region of interest" description="Disordered" evidence="6">
    <location>
        <begin position="1"/>
        <end position="84"/>
    </location>
</feature>
<dbReference type="PANTHER" id="PTHR21237:SF23">
    <property type="entry name" value="GRPE PROTEIN HOMOLOG, MITOCHONDRIAL"/>
    <property type="match status" value="1"/>
</dbReference>
<evidence type="ECO:0000313" key="8">
    <source>
        <dbReference type="Proteomes" id="UP001596455"/>
    </source>
</evidence>
<dbReference type="Gene3D" id="3.90.20.20">
    <property type="match status" value="1"/>
</dbReference>
<dbReference type="HAMAP" id="MF_01151">
    <property type="entry name" value="GrpE"/>
    <property type="match status" value="1"/>
</dbReference>
<sequence length="220" mass="23420">MTEGNEEGYERPVVNDRRKIDPETGRVRSAGTAGGGPEMVDAAEGIVPEDGSQPEPGGEAPEGAQGAEEDPLAQAQAQAADLQDQLARRNADVYNLQQEYNAYVRRSKADAANQRRAGANEVLEALMGVLDDVDAARKHGDLAGPFAAIAEKLEGTLGQRFELSRFGEVGEEFDPEVHEALMHSADPEATSTTVTQVLQPGYRAGERVLRAARVAVAGPE</sequence>
<dbReference type="Gene3D" id="2.30.22.10">
    <property type="entry name" value="Head domain of nucleotide exchange factor GrpE"/>
    <property type="match status" value="1"/>
</dbReference>
<comment type="caution">
    <text evidence="7">The sequence shown here is derived from an EMBL/GenBank/DDBJ whole genome shotgun (WGS) entry which is preliminary data.</text>
</comment>
<protein>
    <recommendedName>
        <fullName evidence="3 4">Protein GrpE</fullName>
    </recommendedName>
    <alternativeName>
        <fullName evidence="3">HSP-70 cofactor</fullName>
    </alternativeName>
</protein>
<evidence type="ECO:0000256" key="4">
    <source>
        <dbReference type="RuleBase" id="RU000639"/>
    </source>
</evidence>
<dbReference type="InterPro" id="IPR000740">
    <property type="entry name" value="GrpE"/>
</dbReference>
<dbReference type="PANTHER" id="PTHR21237">
    <property type="entry name" value="GRPE PROTEIN"/>
    <property type="match status" value="1"/>
</dbReference>
<feature type="compositionally biased region" description="Basic and acidic residues" evidence="6">
    <location>
        <begin position="8"/>
        <end position="26"/>
    </location>
</feature>
<name>A0ABW2Q681_9MICO</name>
<evidence type="ECO:0000256" key="1">
    <source>
        <dbReference type="ARBA" id="ARBA00009054"/>
    </source>
</evidence>
<organism evidence="7 8">
    <name type="scientific">Georgenia alba</name>
    <dbReference type="NCBI Taxonomy" id="2233858"/>
    <lineage>
        <taxon>Bacteria</taxon>
        <taxon>Bacillati</taxon>
        <taxon>Actinomycetota</taxon>
        <taxon>Actinomycetes</taxon>
        <taxon>Micrococcales</taxon>
        <taxon>Bogoriellaceae</taxon>
        <taxon>Georgenia</taxon>
    </lineage>
</organism>
<keyword evidence="3 4" id="KW-0346">Stress response</keyword>
<proteinExistence type="inferred from homology"/>
<keyword evidence="3" id="KW-0963">Cytoplasm</keyword>
<dbReference type="SUPFAM" id="SSF51064">
    <property type="entry name" value="Head domain of nucleotide exchange factor GrpE"/>
    <property type="match status" value="1"/>
</dbReference>
<feature type="compositionally biased region" description="Low complexity" evidence="6">
    <location>
        <begin position="53"/>
        <end position="84"/>
    </location>
</feature>
<gene>
    <name evidence="3 7" type="primary">grpE</name>
    <name evidence="7" type="ORF">ACFQQL_00040</name>
</gene>
<dbReference type="RefSeq" id="WP_382389974.1">
    <property type="nucleotide sequence ID" value="NZ_JBHTCQ010000001.1"/>
</dbReference>
<evidence type="ECO:0000256" key="2">
    <source>
        <dbReference type="ARBA" id="ARBA00023186"/>
    </source>
</evidence>
<comment type="similarity">
    <text evidence="1 3 5">Belongs to the GrpE family.</text>
</comment>
<dbReference type="EMBL" id="JBHTCQ010000001">
    <property type="protein sequence ID" value="MFC7403477.1"/>
    <property type="molecule type" value="Genomic_DNA"/>
</dbReference>
<evidence type="ECO:0000256" key="3">
    <source>
        <dbReference type="HAMAP-Rule" id="MF_01151"/>
    </source>
</evidence>